<dbReference type="SUPFAM" id="SSF46689">
    <property type="entry name" value="Homeodomain-like"/>
    <property type="match status" value="1"/>
</dbReference>
<dbReference type="EMBL" id="AP023396">
    <property type="protein sequence ID" value="BCK58076.1"/>
    <property type="molecule type" value="Genomic_DNA"/>
</dbReference>
<dbReference type="Pfam" id="PF00440">
    <property type="entry name" value="TetR_N"/>
    <property type="match status" value="1"/>
</dbReference>
<sequence length="212" mass="23102">MPATVEAVATASKPSLSRVDAVDDSETRILDAALRQFQKVGVKKTTIEDVARQAGVDRVTVYRRMGSRDDLVQAVINREVTAVLTEISQIPERHDDISDLIADVFVTVVTRWRTNPLVERMLAVEPERVVMKLTVDGATTFAMCVSATAAALDAAVQRGLLEPPPDLMTRAEIVCRVVHSMVLAPEGVARPHTDAELSAFARNYLAPIVTGR</sequence>
<evidence type="ECO:0000256" key="2">
    <source>
        <dbReference type="PROSITE-ProRule" id="PRU00335"/>
    </source>
</evidence>
<feature type="domain" description="HTH tetR-type" evidence="3">
    <location>
        <begin position="23"/>
        <end position="83"/>
    </location>
</feature>
<feature type="DNA-binding region" description="H-T-H motif" evidence="2">
    <location>
        <begin position="46"/>
        <end position="65"/>
    </location>
</feature>
<dbReference type="InterPro" id="IPR009057">
    <property type="entry name" value="Homeodomain-like_sf"/>
</dbReference>
<dbReference type="PRINTS" id="PR00455">
    <property type="entry name" value="HTHTETR"/>
</dbReference>
<keyword evidence="5" id="KW-1185">Reference proteome</keyword>
<dbReference type="AlphaFoldDB" id="A0A7G1KU14"/>
<dbReference type="Gene3D" id="1.10.357.10">
    <property type="entry name" value="Tetracycline Repressor, domain 2"/>
    <property type="match status" value="1"/>
</dbReference>
<proteinExistence type="predicted"/>
<evidence type="ECO:0000259" key="3">
    <source>
        <dbReference type="PROSITE" id="PS50977"/>
    </source>
</evidence>
<dbReference type="GO" id="GO:0000976">
    <property type="term" value="F:transcription cis-regulatory region binding"/>
    <property type="evidence" value="ECO:0007669"/>
    <property type="project" value="TreeGrafter"/>
</dbReference>
<dbReference type="KEGG" id="nwl:NWFMUON74_58480"/>
<dbReference type="PROSITE" id="PS50977">
    <property type="entry name" value="HTH_TETR_2"/>
    <property type="match status" value="1"/>
</dbReference>
<dbReference type="PANTHER" id="PTHR30055:SF153">
    <property type="entry name" value="HTH-TYPE TRANSCRIPTIONAL REPRESSOR RV3405C"/>
    <property type="match status" value="1"/>
</dbReference>
<name>A0A7G1KU14_9NOCA</name>
<evidence type="ECO:0000313" key="4">
    <source>
        <dbReference type="EMBL" id="BCK58076.1"/>
    </source>
</evidence>
<reference evidence="4 5" key="1">
    <citation type="submission" date="2020-08" db="EMBL/GenBank/DDBJ databases">
        <title>Genome Sequencing of Nocardia wallacei strain FMUON74 and assembly.</title>
        <authorList>
            <person name="Toyokawa M."/>
            <person name="Uesaka K."/>
        </authorList>
    </citation>
    <scope>NUCLEOTIDE SEQUENCE [LARGE SCALE GENOMIC DNA]</scope>
    <source>
        <strain evidence="4 5">FMUON74</strain>
    </source>
</reference>
<dbReference type="Proteomes" id="UP000516173">
    <property type="component" value="Chromosome"/>
</dbReference>
<dbReference type="InterPro" id="IPR001647">
    <property type="entry name" value="HTH_TetR"/>
</dbReference>
<dbReference type="InterPro" id="IPR050109">
    <property type="entry name" value="HTH-type_TetR-like_transc_reg"/>
</dbReference>
<protein>
    <submittedName>
        <fullName evidence="4">TetR family transcriptional regulator</fullName>
    </submittedName>
</protein>
<dbReference type="GO" id="GO:0003700">
    <property type="term" value="F:DNA-binding transcription factor activity"/>
    <property type="evidence" value="ECO:0007669"/>
    <property type="project" value="TreeGrafter"/>
</dbReference>
<organism evidence="4 5">
    <name type="scientific">Nocardia wallacei</name>
    <dbReference type="NCBI Taxonomy" id="480035"/>
    <lineage>
        <taxon>Bacteria</taxon>
        <taxon>Bacillati</taxon>
        <taxon>Actinomycetota</taxon>
        <taxon>Actinomycetes</taxon>
        <taxon>Mycobacteriales</taxon>
        <taxon>Nocardiaceae</taxon>
        <taxon>Nocardia</taxon>
    </lineage>
</organism>
<gene>
    <name evidence="4" type="ORF">NWFMUON74_58480</name>
</gene>
<dbReference type="PANTHER" id="PTHR30055">
    <property type="entry name" value="HTH-TYPE TRANSCRIPTIONAL REGULATOR RUTR"/>
    <property type="match status" value="1"/>
</dbReference>
<evidence type="ECO:0000313" key="5">
    <source>
        <dbReference type="Proteomes" id="UP000516173"/>
    </source>
</evidence>
<accession>A0A7G1KU14</accession>
<evidence type="ECO:0000256" key="1">
    <source>
        <dbReference type="ARBA" id="ARBA00023125"/>
    </source>
</evidence>
<keyword evidence="1 2" id="KW-0238">DNA-binding</keyword>